<feature type="domain" description="Penicillin-binding protein transpeptidase" evidence="20">
    <location>
        <begin position="430"/>
        <end position="610"/>
    </location>
</feature>
<dbReference type="AlphaFoldDB" id="A0A9D6VA22"/>
<comment type="catalytic activity">
    <reaction evidence="18">
        <text>[GlcNAc-(1-&gt;4)-Mur2Ac(oyl-L-Ala-gamma-D-Glu-L-Lys-D-Ala-D-Ala)](n)-di-trans,octa-cis-undecaprenyl diphosphate + beta-D-GlcNAc-(1-&gt;4)-Mur2Ac(oyl-L-Ala-gamma-D-Glu-L-Lys-D-Ala-D-Ala)-di-trans,octa-cis-undecaprenyl diphosphate = [GlcNAc-(1-&gt;4)-Mur2Ac(oyl-L-Ala-gamma-D-Glu-L-Lys-D-Ala-D-Ala)](n+1)-di-trans,octa-cis-undecaprenyl diphosphate + di-trans,octa-cis-undecaprenyl diphosphate + H(+)</text>
        <dbReference type="Rhea" id="RHEA:23708"/>
        <dbReference type="Rhea" id="RHEA-COMP:9602"/>
        <dbReference type="Rhea" id="RHEA-COMP:9603"/>
        <dbReference type="ChEBI" id="CHEBI:15378"/>
        <dbReference type="ChEBI" id="CHEBI:58405"/>
        <dbReference type="ChEBI" id="CHEBI:60033"/>
        <dbReference type="ChEBI" id="CHEBI:78435"/>
        <dbReference type="EC" id="2.4.99.28"/>
    </reaction>
</comment>
<keyword evidence="10" id="KW-0378">Hydrolase</keyword>
<gene>
    <name evidence="22" type="ORF">HY912_19465</name>
</gene>
<dbReference type="GO" id="GO:0008658">
    <property type="term" value="F:penicillin binding"/>
    <property type="evidence" value="ECO:0007669"/>
    <property type="project" value="InterPro"/>
</dbReference>
<dbReference type="InterPro" id="IPR036950">
    <property type="entry name" value="PBP_transglycosylase"/>
</dbReference>
<evidence type="ECO:0000256" key="6">
    <source>
        <dbReference type="ARBA" id="ARBA00022670"/>
    </source>
</evidence>
<feature type="domain" description="Glycosyl transferase family 51" evidence="21">
    <location>
        <begin position="64"/>
        <end position="236"/>
    </location>
</feature>
<evidence type="ECO:0000256" key="13">
    <source>
        <dbReference type="ARBA" id="ARBA00022989"/>
    </source>
</evidence>
<comment type="subcellular location">
    <subcellularLocation>
        <location evidence="1">Membrane</location>
    </subcellularLocation>
</comment>
<evidence type="ECO:0000256" key="2">
    <source>
        <dbReference type="ARBA" id="ARBA00004752"/>
    </source>
</evidence>
<evidence type="ECO:0000256" key="17">
    <source>
        <dbReference type="ARBA" id="ARBA00044770"/>
    </source>
</evidence>
<keyword evidence="5" id="KW-0121">Carboxypeptidase</keyword>
<dbReference type="SUPFAM" id="SSF56601">
    <property type="entry name" value="beta-lactamase/transpeptidase-like"/>
    <property type="match status" value="1"/>
</dbReference>
<evidence type="ECO:0000256" key="9">
    <source>
        <dbReference type="ARBA" id="ARBA00022692"/>
    </source>
</evidence>
<dbReference type="GO" id="GO:0071555">
    <property type="term" value="P:cell wall organization"/>
    <property type="evidence" value="ECO:0007669"/>
    <property type="project" value="UniProtKB-KW"/>
</dbReference>
<dbReference type="NCBIfam" id="TIGR02074">
    <property type="entry name" value="PBP_1a_fam"/>
    <property type="match status" value="1"/>
</dbReference>
<evidence type="ECO:0000256" key="10">
    <source>
        <dbReference type="ARBA" id="ARBA00022801"/>
    </source>
</evidence>
<evidence type="ECO:0000259" key="21">
    <source>
        <dbReference type="Pfam" id="PF00912"/>
    </source>
</evidence>
<keyword evidence="12" id="KW-0573">Peptidoglycan synthesis</keyword>
<dbReference type="GO" id="GO:0004180">
    <property type="term" value="F:carboxypeptidase activity"/>
    <property type="evidence" value="ECO:0007669"/>
    <property type="project" value="UniProtKB-KW"/>
</dbReference>
<dbReference type="PROSITE" id="PS51257">
    <property type="entry name" value="PROKAR_LIPOPROTEIN"/>
    <property type="match status" value="1"/>
</dbReference>
<dbReference type="InterPro" id="IPR012338">
    <property type="entry name" value="Beta-lactam/transpept-like"/>
</dbReference>
<dbReference type="Pfam" id="PF00905">
    <property type="entry name" value="Transpeptidase"/>
    <property type="match status" value="1"/>
</dbReference>
<dbReference type="InterPro" id="IPR050396">
    <property type="entry name" value="Glycosyltr_51/Transpeptidase"/>
</dbReference>
<dbReference type="PANTHER" id="PTHR32282:SF27">
    <property type="entry name" value="PENICILLIN-BINDING PROTEIN 1A"/>
    <property type="match status" value="1"/>
</dbReference>
<keyword evidence="11" id="KW-0133">Cell shape</keyword>
<comment type="caution">
    <text evidence="22">The sequence shown here is derived from an EMBL/GenBank/DDBJ whole genome shotgun (WGS) entry which is preliminary data.</text>
</comment>
<evidence type="ECO:0000256" key="4">
    <source>
        <dbReference type="ARBA" id="ARBA00007739"/>
    </source>
</evidence>
<comment type="similarity">
    <text evidence="3">In the C-terminal section; belongs to the transpeptidase family.</text>
</comment>
<dbReference type="GO" id="GO:0008955">
    <property type="term" value="F:peptidoglycan glycosyltransferase activity"/>
    <property type="evidence" value="ECO:0007669"/>
    <property type="project" value="UniProtKB-EC"/>
</dbReference>
<keyword evidence="15" id="KW-0511">Multifunctional enzyme</keyword>
<dbReference type="EC" id="2.4.99.28" evidence="17"/>
<keyword evidence="9" id="KW-0812">Transmembrane</keyword>
<evidence type="ECO:0000256" key="14">
    <source>
        <dbReference type="ARBA" id="ARBA00023136"/>
    </source>
</evidence>
<evidence type="ECO:0000256" key="11">
    <source>
        <dbReference type="ARBA" id="ARBA00022960"/>
    </source>
</evidence>
<dbReference type="EMBL" id="JACRDE010000506">
    <property type="protein sequence ID" value="MBI5251677.1"/>
    <property type="molecule type" value="Genomic_DNA"/>
</dbReference>
<accession>A0A9D6VA22</accession>
<proteinExistence type="inferred from homology"/>
<dbReference type="GO" id="GO:0030288">
    <property type="term" value="C:outer membrane-bounded periplasmic space"/>
    <property type="evidence" value="ECO:0007669"/>
    <property type="project" value="TreeGrafter"/>
</dbReference>
<dbReference type="GO" id="GO:0016020">
    <property type="term" value="C:membrane"/>
    <property type="evidence" value="ECO:0007669"/>
    <property type="project" value="UniProtKB-SubCell"/>
</dbReference>
<dbReference type="FunFam" id="1.10.3810.10:FF:000003">
    <property type="entry name" value="Penicillin-binding protein 1a"/>
    <property type="match status" value="1"/>
</dbReference>
<evidence type="ECO:0000256" key="5">
    <source>
        <dbReference type="ARBA" id="ARBA00022645"/>
    </source>
</evidence>
<evidence type="ECO:0000256" key="3">
    <source>
        <dbReference type="ARBA" id="ARBA00007090"/>
    </source>
</evidence>
<keyword evidence="13" id="KW-1133">Transmembrane helix</keyword>
<organism evidence="22 23">
    <name type="scientific">Desulfomonile tiedjei</name>
    <dbReference type="NCBI Taxonomy" id="2358"/>
    <lineage>
        <taxon>Bacteria</taxon>
        <taxon>Pseudomonadati</taxon>
        <taxon>Thermodesulfobacteriota</taxon>
        <taxon>Desulfomonilia</taxon>
        <taxon>Desulfomonilales</taxon>
        <taxon>Desulfomonilaceae</taxon>
        <taxon>Desulfomonile</taxon>
    </lineage>
</organism>
<evidence type="ECO:0000256" key="12">
    <source>
        <dbReference type="ARBA" id="ARBA00022984"/>
    </source>
</evidence>
<evidence type="ECO:0000256" key="15">
    <source>
        <dbReference type="ARBA" id="ARBA00023268"/>
    </source>
</evidence>
<dbReference type="Proteomes" id="UP000807825">
    <property type="component" value="Unassembled WGS sequence"/>
</dbReference>
<evidence type="ECO:0000256" key="19">
    <source>
        <dbReference type="ARBA" id="ARBA00060592"/>
    </source>
</evidence>
<protein>
    <recommendedName>
        <fullName evidence="17">peptidoglycan glycosyltransferase</fullName>
        <ecNumber evidence="17">2.4.99.28</ecNumber>
    </recommendedName>
</protein>
<reference evidence="22" key="1">
    <citation type="submission" date="2020-07" db="EMBL/GenBank/DDBJ databases">
        <title>Huge and variable diversity of episymbiotic CPR bacteria and DPANN archaea in groundwater ecosystems.</title>
        <authorList>
            <person name="He C.Y."/>
            <person name="Keren R."/>
            <person name="Whittaker M."/>
            <person name="Farag I.F."/>
            <person name="Doudna J."/>
            <person name="Cate J.H.D."/>
            <person name="Banfield J.F."/>
        </authorList>
    </citation>
    <scope>NUCLEOTIDE SEQUENCE</scope>
    <source>
        <strain evidence="22">NC_groundwater_1664_Pr3_B-0.1um_52_9</strain>
    </source>
</reference>
<dbReference type="GO" id="GO:0008360">
    <property type="term" value="P:regulation of cell shape"/>
    <property type="evidence" value="ECO:0007669"/>
    <property type="project" value="UniProtKB-KW"/>
</dbReference>
<dbReference type="InterPro" id="IPR001460">
    <property type="entry name" value="PCN-bd_Tpept"/>
</dbReference>
<dbReference type="SUPFAM" id="SSF53955">
    <property type="entry name" value="Lysozyme-like"/>
    <property type="match status" value="1"/>
</dbReference>
<evidence type="ECO:0000256" key="18">
    <source>
        <dbReference type="ARBA" id="ARBA00049902"/>
    </source>
</evidence>
<evidence type="ECO:0000313" key="23">
    <source>
        <dbReference type="Proteomes" id="UP000807825"/>
    </source>
</evidence>
<comment type="pathway">
    <text evidence="19">Glycan biosynthesis.</text>
</comment>
<dbReference type="InterPro" id="IPR023346">
    <property type="entry name" value="Lysozyme-like_dom_sf"/>
</dbReference>
<sequence length="931" mass="101974">MGLFSRILVWVVAGVPVLVACGLLSGSMGAALGVFASFSKDLPTIPDLKAYRPKTVSTFYAEDGTVIGLFYKEKRFPIPLDSMPPHVVNAFVAAEDARFFSHTGVDIFGVIRAFVRNLKAGTFAQGGSTITQQVTRNLMLTKEKKVSRKIREAILAFRLEKTLSKQQILELYLNEIYLGKGSYGIEAAAGTYFGKTTRELSVPEAAFIAGLVSNPTKHSSNPDSALKRREFVLGGMHKHGFIGPQEYAQAVADVPRFRENLPNPFERVPYFTEAVRKYIVERYGENRLYNDGLQVWTTCDLRLQDKASESLLAGVKAWERRQGRPPGLVRRLKAPEVKEFFLTSAKGSHRVGDLVQAVVMTNHSTQKRKGKRQESKLQECTLALPGGAQFTLELESQIPFRTNDLLEFRVEEADGSRLSLKHETLPPLQGAVVCTENNTGYVRAVVGGLSFERSSFNRALQAQRQPGSAFKPFVYAAALEWGNYSPQTLIVDEPIAVMVDPHGPQWVPMNSDGGFHGPMTFKQALAHSRNIIAVKLLMDVGIDQTIQMAHDMGIRASLGANLSLALGSSEVTPLELAAAYTVFPNLGVKVNPVMVKKVVDRFGRVLEDNTVTPLDVLSRTMKDAALPREAVTTRPSPGESQEGLINEMRRLALPDQDPSQQSGLDRLLTSTFPTGDHLTANMIRVLSPQSAYLMVSALRETCVSGTAAAAGRLKRNDLAGKTGTTDDCTDAWFVGFNSKYTTGVWMGFDAKVSLGRHEYGGTAALPVWMSFMKEALTGQRSTGYPAPPGIVFNGVMEPARQTLSDPSLLQASPDFASAPELKQVCPVDTVFVPATGQMDPLTGQPIHSDYGYSSYPGAIRVLSQTGQTLGYASYSVDNKGRFALHRDTMMDAGLYESEADQQPSESSVQDSGMFRSIQRYLSPLLQRGWIQ</sequence>
<keyword evidence="8" id="KW-0808">Transferase</keyword>
<evidence type="ECO:0000256" key="1">
    <source>
        <dbReference type="ARBA" id="ARBA00004370"/>
    </source>
</evidence>
<comment type="similarity">
    <text evidence="4">In the N-terminal section; belongs to the glycosyltransferase 51 family.</text>
</comment>
<dbReference type="GO" id="GO:0006508">
    <property type="term" value="P:proteolysis"/>
    <property type="evidence" value="ECO:0007669"/>
    <property type="project" value="UniProtKB-KW"/>
</dbReference>
<dbReference type="InterPro" id="IPR001264">
    <property type="entry name" value="Glyco_trans_51"/>
</dbReference>
<name>A0A9D6VA22_9BACT</name>
<keyword evidence="6" id="KW-0645">Protease</keyword>
<evidence type="ECO:0000256" key="7">
    <source>
        <dbReference type="ARBA" id="ARBA00022676"/>
    </source>
</evidence>
<evidence type="ECO:0000259" key="20">
    <source>
        <dbReference type="Pfam" id="PF00905"/>
    </source>
</evidence>
<dbReference type="Pfam" id="PF00912">
    <property type="entry name" value="Transgly"/>
    <property type="match status" value="1"/>
</dbReference>
<evidence type="ECO:0000256" key="16">
    <source>
        <dbReference type="ARBA" id="ARBA00023316"/>
    </source>
</evidence>
<keyword evidence="7" id="KW-0328">Glycosyltransferase</keyword>
<comment type="pathway">
    <text evidence="2">Cell wall biogenesis; peptidoglycan biosynthesis.</text>
</comment>
<evidence type="ECO:0000256" key="8">
    <source>
        <dbReference type="ARBA" id="ARBA00022679"/>
    </source>
</evidence>
<keyword evidence="16" id="KW-0961">Cell wall biogenesis/degradation</keyword>
<evidence type="ECO:0000313" key="22">
    <source>
        <dbReference type="EMBL" id="MBI5251677.1"/>
    </source>
</evidence>
<keyword evidence="14" id="KW-0472">Membrane</keyword>
<dbReference type="Gene3D" id="3.40.710.10">
    <property type="entry name" value="DD-peptidase/beta-lactamase superfamily"/>
    <property type="match status" value="2"/>
</dbReference>
<dbReference type="PANTHER" id="PTHR32282">
    <property type="entry name" value="BINDING PROTEIN TRANSPEPTIDASE, PUTATIVE-RELATED"/>
    <property type="match status" value="1"/>
</dbReference>
<dbReference type="Gene3D" id="1.10.3810.10">
    <property type="entry name" value="Biosynthetic peptidoglycan transglycosylase-like"/>
    <property type="match status" value="1"/>
</dbReference>
<dbReference type="GO" id="GO:0009252">
    <property type="term" value="P:peptidoglycan biosynthetic process"/>
    <property type="evidence" value="ECO:0007669"/>
    <property type="project" value="UniProtKB-KW"/>
</dbReference>